<evidence type="ECO:0000313" key="4">
    <source>
        <dbReference type="Proteomes" id="UP001432128"/>
    </source>
</evidence>
<evidence type="ECO:0000259" key="2">
    <source>
        <dbReference type="Pfam" id="PF16525"/>
    </source>
</evidence>
<dbReference type="EMBL" id="CP108021">
    <property type="protein sequence ID" value="WUM19779.1"/>
    <property type="molecule type" value="Genomic_DNA"/>
</dbReference>
<name>A0AAU4K150_9NOCA</name>
<evidence type="ECO:0000256" key="1">
    <source>
        <dbReference type="SAM" id="SignalP"/>
    </source>
</evidence>
<feature type="domain" description="Haemophore haem-binding" evidence="2">
    <location>
        <begin position="41"/>
        <end position="116"/>
    </location>
</feature>
<dbReference type="AlphaFoldDB" id="A0AAU4K150"/>
<gene>
    <name evidence="3" type="ORF">OG579_19110</name>
</gene>
<dbReference type="Pfam" id="PF16525">
    <property type="entry name" value="MHB"/>
    <property type="match status" value="1"/>
</dbReference>
<feature type="signal peptide" evidence="1">
    <location>
        <begin position="1"/>
        <end position="37"/>
    </location>
</feature>
<keyword evidence="4" id="KW-1185">Reference proteome</keyword>
<sequence>MTATGHTTLWTRRVGAAAAVALGVGLAAGIPAATASAAPAQCTPQARAAAVAQAAPAIAGVLARHPDLAAELAHVRTLPKDQRRSEIRAFRKTHREEFKELRAARTPIRDHHRECHPKR</sequence>
<dbReference type="GO" id="GO:0020037">
    <property type="term" value="F:heme binding"/>
    <property type="evidence" value="ECO:0007669"/>
    <property type="project" value="InterPro"/>
</dbReference>
<dbReference type="Proteomes" id="UP001432128">
    <property type="component" value="Chromosome"/>
</dbReference>
<evidence type="ECO:0000313" key="3">
    <source>
        <dbReference type="EMBL" id="WUM19779.1"/>
    </source>
</evidence>
<dbReference type="NCBIfam" id="TIGR04529">
    <property type="entry name" value="MTB_hemophore"/>
    <property type="match status" value="1"/>
</dbReference>
<proteinExistence type="predicted"/>
<protein>
    <submittedName>
        <fullName evidence="3">Heme-binding protein</fullName>
    </submittedName>
</protein>
<keyword evidence="1" id="KW-0732">Signal</keyword>
<dbReference type="Gene3D" id="1.20.20.20">
    <property type="entry name" value="Haemophore, haem-binding domain"/>
    <property type="match status" value="1"/>
</dbReference>
<feature type="chain" id="PRO_5043951575" evidence="1">
    <location>
        <begin position="38"/>
        <end position="119"/>
    </location>
</feature>
<dbReference type="RefSeq" id="WP_328857230.1">
    <property type="nucleotide sequence ID" value="NZ_CP108021.1"/>
</dbReference>
<dbReference type="KEGG" id="whr:OG579_19110"/>
<dbReference type="InterPro" id="IPR032407">
    <property type="entry name" value="MHB"/>
</dbReference>
<reference evidence="3 4" key="1">
    <citation type="submission" date="2022-10" db="EMBL/GenBank/DDBJ databases">
        <title>The complete genomes of actinobacterial strains from the NBC collection.</title>
        <authorList>
            <person name="Joergensen T.S."/>
            <person name="Alvarez Arevalo M."/>
            <person name="Sterndorff E.B."/>
            <person name="Faurdal D."/>
            <person name="Vuksanovic O."/>
            <person name="Mourched A.-S."/>
            <person name="Charusanti P."/>
            <person name="Shaw S."/>
            <person name="Blin K."/>
            <person name="Weber T."/>
        </authorList>
    </citation>
    <scope>NUCLEOTIDE SEQUENCE [LARGE SCALE GENOMIC DNA]</scope>
    <source>
        <strain evidence="3 4">NBC_00319</strain>
    </source>
</reference>
<organism evidence="3 4">
    <name type="scientific">Williamsia herbipolensis</name>
    <dbReference type="NCBI Taxonomy" id="1603258"/>
    <lineage>
        <taxon>Bacteria</taxon>
        <taxon>Bacillati</taxon>
        <taxon>Actinomycetota</taxon>
        <taxon>Actinomycetes</taxon>
        <taxon>Mycobacteriales</taxon>
        <taxon>Nocardiaceae</taxon>
        <taxon>Williamsia</taxon>
    </lineage>
</organism>
<accession>A0AAU4K150</accession>
<dbReference type="InterPro" id="IPR038378">
    <property type="entry name" value="MHB_sf"/>
</dbReference>